<evidence type="ECO:0000256" key="15">
    <source>
        <dbReference type="ARBA" id="ARBA00023239"/>
    </source>
</evidence>
<comment type="similarity">
    <text evidence="5">In the C-terminal section; belongs to the cyclodeaminase/cyclohydrolase family.</text>
</comment>
<keyword evidence="11" id="KW-0369">Histidine metabolism</keyword>
<evidence type="ECO:0000256" key="13">
    <source>
        <dbReference type="ARBA" id="ARBA00023034"/>
    </source>
</evidence>
<comment type="caution">
    <text evidence="23">The sequence shown here is derived from an EMBL/GenBank/DDBJ whole genome shotgun (WGS) entry which is preliminary data.</text>
</comment>
<keyword evidence="15" id="KW-0456">Lyase</keyword>
<evidence type="ECO:0000256" key="19">
    <source>
        <dbReference type="ARBA" id="ARBA00030029"/>
    </source>
</evidence>
<dbReference type="Pfam" id="PF04961">
    <property type="entry name" value="FTCD_C"/>
    <property type="match status" value="1"/>
</dbReference>
<dbReference type="SMART" id="SM01222">
    <property type="entry name" value="FTCD_N"/>
    <property type="match status" value="1"/>
</dbReference>
<evidence type="ECO:0000256" key="18">
    <source>
        <dbReference type="ARBA" id="ARBA00025915"/>
    </source>
</evidence>
<comment type="pathway">
    <text evidence="3">Amino-acid degradation; L-histidine degradation into L-glutamate; L-glutamate from N-formimidoyl-L-glutamate (transferase route): step 1/1.</text>
</comment>
<dbReference type="InterPro" id="IPR004227">
    <property type="entry name" value="Formiminotransferase_cat"/>
</dbReference>
<dbReference type="Gene3D" id="3.30.70.670">
    <property type="entry name" value="Formiminotransferase, C-terminal subdomain"/>
    <property type="match status" value="1"/>
</dbReference>
<dbReference type="GO" id="GO:0005542">
    <property type="term" value="F:folic acid binding"/>
    <property type="evidence" value="ECO:0007669"/>
    <property type="project" value="UniProtKB-KW"/>
</dbReference>
<dbReference type="InterPro" id="IPR037064">
    <property type="entry name" value="Formiminotransferase_N_sf"/>
</dbReference>
<dbReference type="Pfam" id="PF02971">
    <property type="entry name" value="FTCD"/>
    <property type="match status" value="1"/>
</dbReference>
<dbReference type="InterPro" id="IPR022384">
    <property type="entry name" value="FormiminoTrfase_cat_dom_sf"/>
</dbReference>
<dbReference type="Pfam" id="PF07837">
    <property type="entry name" value="FTCD_N"/>
    <property type="match status" value="1"/>
</dbReference>
<evidence type="ECO:0000313" key="23">
    <source>
        <dbReference type="EMBL" id="MBC8333912.1"/>
    </source>
</evidence>
<keyword evidence="14" id="KW-0206">Cytoskeleton</keyword>
<gene>
    <name evidence="23" type="primary">ftcD</name>
    <name evidence="23" type="ORF">H8E29_01485</name>
</gene>
<dbReference type="InterPro" id="IPR036178">
    <property type="entry name" value="Formintransfe-cycloase-like_sf"/>
</dbReference>
<evidence type="ECO:0000256" key="3">
    <source>
        <dbReference type="ARBA" id="ARBA00005082"/>
    </source>
</evidence>
<keyword evidence="16" id="KW-0511">Multifunctional enzyme</keyword>
<name>A0A8J6TI51_9CHLR</name>
<evidence type="ECO:0000256" key="7">
    <source>
        <dbReference type="ARBA" id="ARBA00012998"/>
    </source>
</evidence>
<dbReference type="SUPFAM" id="SSF55116">
    <property type="entry name" value="Formiminotransferase domain of formiminotransferase-cyclodeaminase"/>
    <property type="match status" value="2"/>
</dbReference>
<dbReference type="InterPro" id="IPR037070">
    <property type="entry name" value="Formiminotransferase_C_sf"/>
</dbReference>
<keyword evidence="10 23" id="KW-0808">Transferase</keyword>
<evidence type="ECO:0000259" key="21">
    <source>
        <dbReference type="SMART" id="SM01221"/>
    </source>
</evidence>
<protein>
    <recommendedName>
        <fullName evidence="8">Formimidoyltransferase-cyclodeaminase</fullName>
        <ecNumber evidence="6">2.1.2.5</ecNumber>
        <ecNumber evidence="7">4.3.1.4</ecNumber>
    </recommendedName>
    <alternativeName>
        <fullName evidence="19">Formiminotransferase-cyclodeaminase</fullName>
    </alternativeName>
</protein>
<reference evidence="23 24" key="1">
    <citation type="submission" date="2020-08" db="EMBL/GenBank/DDBJ databases">
        <title>Bridging the membrane lipid divide: bacteria of the FCB group superphylum have the potential to synthesize archaeal ether lipids.</title>
        <authorList>
            <person name="Villanueva L."/>
            <person name="Von Meijenfeldt F.A.B."/>
            <person name="Westbye A.B."/>
            <person name="Yadav S."/>
            <person name="Hopmans E.C."/>
            <person name="Dutilh B.E."/>
            <person name="Sinninghe Damste J.S."/>
        </authorList>
    </citation>
    <scope>NUCLEOTIDE SEQUENCE [LARGE SCALE GENOMIC DNA]</scope>
    <source>
        <strain evidence="23">NIOZ-UU36</strain>
    </source>
</reference>
<evidence type="ECO:0000256" key="5">
    <source>
        <dbReference type="ARBA" id="ARBA00010825"/>
    </source>
</evidence>
<evidence type="ECO:0000256" key="8">
    <source>
        <dbReference type="ARBA" id="ARBA00017787"/>
    </source>
</evidence>
<dbReference type="NCBIfam" id="TIGR02024">
    <property type="entry name" value="FtcD"/>
    <property type="match status" value="1"/>
</dbReference>
<sequence length="505" mass="54618">MSNPIVECIPNFSEARRPEVVDQIVAAVESVAEVSLLDRSSDNDHNRTVLTFAGPPKAVAEAAFRAIKTAGQLINMDEHSGEHPRIGATDVVPFVPISDMTMDECVVLAKELGQRVGDDLQIPVYFYEYAATRPDRVNLEKVRKGQYEGIKAEVGTNPNREPDTGPNKIPSAGATAIGARDPLVAFNVYLTTDDVSIATNIAKTIRHSSGGLRFVKGMGVLVDGRAQVSMNLTNFRKTTVARVVEMIRREAQRYGVAIHHSELVGLIPQEALVDAAVWYTQLDQFEKDQILETRLYASQKKADFLDDLADGNPTPGGGSAAAYSAAMGAGLVAMAARLSIGRKKYAKVEDAMKEILEKAESLREKLTRAVDEDAASFTAIMQAFKLPKESDEEKTARSQAIQDATLYATRVPLQTARDAVFVMELVLKVATKGNSNAITDGASGAAMARAALTSAGYNVRINITSLKDKAQANAILTELIALENIADEVEKALRQVLIERGGLNF</sequence>
<comment type="similarity">
    <text evidence="4">In the N-terminal section; belongs to the formiminotransferase family.</text>
</comment>
<dbReference type="GO" id="GO:0030409">
    <property type="term" value="F:glutamate formimidoyltransferase activity"/>
    <property type="evidence" value="ECO:0007669"/>
    <property type="project" value="UniProtKB-EC"/>
</dbReference>
<dbReference type="InterPro" id="IPR051623">
    <property type="entry name" value="FTCD"/>
</dbReference>
<evidence type="ECO:0000256" key="16">
    <source>
        <dbReference type="ARBA" id="ARBA00023268"/>
    </source>
</evidence>
<evidence type="ECO:0000256" key="1">
    <source>
        <dbReference type="ARBA" id="ARBA00004114"/>
    </source>
</evidence>
<comment type="subcellular location">
    <subcellularLocation>
        <location evidence="1">Cytoplasm</location>
        <location evidence="1">Cytoskeleton</location>
        <location evidence="1">Microtubule organizing center</location>
        <location evidence="1">Centrosome</location>
        <location evidence="1">Centriole</location>
    </subcellularLocation>
    <subcellularLocation>
        <location evidence="2">Golgi apparatus</location>
    </subcellularLocation>
</comment>
<evidence type="ECO:0000256" key="6">
    <source>
        <dbReference type="ARBA" id="ARBA00012252"/>
    </source>
</evidence>
<organism evidence="23 24">
    <name type="scientific">Candidatus Desulfolinea nitratireducens</name>
    <dbReference type="NCBI Taxonomy" id="2841698"/>
    <lineage>
        <taxon>Bacteria</taxon>
        <taxon>Bacillati</taxon>
        <taxon>Chloroflexota</taxon>
        <taxon>Anaerolineae</taxon>
        <taxon>Anaerolineales</taxon>
        <taxon>Anaerolineales incertae sedis</taxon>
        <taxon>Candidatus Desulfolinea</taxon>
    </lineage>
</organism>
<keyword evidence="20" id="KW-0175">Coiled coil</keyword>
<evidence type="ECO:0000256" key="20">
    <source>
        <dbReference type="SAM" id="Coils"/>
    </source>
</evidence>
<comment type="function">
    <text evidence="17">Folate-dependent enzyme, that displays both transferase and deaminase activity. Serves to channel one-carbon units from formiminoglutamate to the folate pool.</text>
</comment>
<dbReference type="Proteomes" id="UP000614469">
    <property type="component" value="Unassembled WGS sequence"/>
</dbReference>
<evidence type="ECO:0000256" key="14">
    <source>
        <dbReference type="ARBA" id="ARBA00023212"/>
    </source>
</evidence>
<evidence type="ECO:0000256" key="2">
    <source>
        <dbReference type="ARBA" id="ARBA00004555"/>
    </source>
</evidence>
<dbReference type="InterPro" id="IPR012886">
    <property type="entry name" value="Formiminotransferase_N"/>
</dbReference>
<dbReference type="PANTHER" id="PTHR12234:SF8">
    <property type="entry name" value="FORMIMINOTRANSFERASE-CYCLODEAMINASE"/>
    <property type="match status" value="1"/>
</dbReference>
<accession>A0A8J6TI51</accession>
<dbReference type="EC" id="4.3.1.4" evidence="7"/>
<evidence type="ECO:0000256" key="4">
    <source>
        <dbReference type="ARBA" id="ARBA00008297"/>
    </source>
</evidence>
<dbReference type="Gene3D" id="3.30.990.10">
    <property type="entry name" value="Formiminotransferase, N-terminal subdomain"/>
    <property type="match status" value="1"/>
</dbReference>
<keyword evidence="13" id="KW-0333">Golgi apparatus</keyword>
<dbReference type="EMBL" id="JACNJN010000031">
    <property type="protein sequence ID" value="MBC8333912.1"/>
    <property type="molecule type" value="Genomic_DNA"/>
</dbReference>
<evidence type="ECO:0000256" key="11">
    <source>
        <dbReference type="ARBA" id="ARBA00022808"/>
    </source>
</evidence>
<feature type="domain" description="Formiminotransferase C-terminal subdomain" evidence="21">
    <location>
        <begin position="182"/>
        <end position="294"/>
    </location>
</feature>
<dbReference type="GO" id="GO:0019557">
    <property type="term" value="P:L-histidine catabolic process to glutamate and formate"/>
    <property type="evidence" value="ECO:0007669"/>
    <property type="project" value="UniProtKB-UniPathway"/>
</dbReference>
<dbReference type="GO" id="GO:0030412">
    <property type="term" value="F:formimidoyltetrahydrofolate cyclodeaminase activity"/>
    <property type="evidence" value="ECO:0007669"/>
    <property type="project" value="UniProtKB-EC"/>
</dbReference>
<dbReference type="PANTHER" id="PTHR12234">
    <property type="entry name" value="FORMIMINOTRANSFERASE-CYCLODEAMINASE"/>
    <property type="match status" value="1"/>
</dbReference>
<proteinExistence type="inferred from homology"/>
<evidence type="ECO:0000256" key="10">
    <source>
        <dbReference type="ARBA" id="ARBA00022679"/>
    </source>
</evidence>
<keyword evidence="9" id="KW-0963">Cytoplasm</keyword>
<dbReference type="GO" id="GO:0019556">
    <property type="term" value="P:L-histidine catabolic process to glutamate and formamide"/>
    <property type="evidence" value="ECO:0007669"/>
    <property type="project" value="UniProtKB-UniPathway"/>
</dbReference>
<feature type="domain" description="Formiminotransferase N-terminal subdomain" evidence="22">
    <location>
        <begin position="4"/>
        <end position="181"/>
    </location>
</feature>
<evidence type="ECO:0000256" key="12">
    <source>
        <dbReference type="ARBA" id="ARBA00022954"/>
    </source>
</evidence>
<dbReference type="SMART" id="SM01221">
    <property type="entry name" value="FTCD"/>
    <property type="match status" value="1"/>
</dbReference>
<dbReference type="AlphaFoldDB" id="A0A8J6TI51"/>
<evidence type="ECO:0000313" key="24">
    <source>
        <dbReference type="Proteomes" id="UP000614469"/>
    </source>
</evidence>
<dbReference type="SUPFAM" id="SSF101262">
    <property type="entry name" value="Methenyltetrahydrofolate cyclohydrolase-like"/>
    <property type="match status" value="1"/>
</dbReference>
<dbReference type="InterPro" id="IPR013802">
    <property type="entry name" value="Formiminotransferase_C"/>
</dbReference>
<comment type="subunit">
    <text evidence="18">Homooctamer, including four polyglutamate binding sites. The subunits are arranged as a tetramer of dimers, and form a planar ring-shaped structure.</text>
</comment>
<dbReference type="Gene3D" id="1.20.120.680">
    <property type="entry name" value="Formiminotetrahydrofolate cyclodeaminase monomer, up-and-down helical bundle"/>
    <property type="match status" value="1"/>
</dbReference>
<dbReference type="EC" id="2.1.2.5" evidence="6"/>
<evidence type="ECO:0000256" key="17">
    <source>
        <dbReference type="ARBA" id="ARBA00025506"/>
    </source>
</evidence>
<evidence type="ECO:0000256" key="9">
    <source>
        <dbReference type="ARBA" id="ARBA00022490"/>
    </source>
</evidence>
<dbReference type="InterPro" id="IPR007044">
    <property type="entry name" value="Cyclodeamin/CycHdrlase"/>
</dbReference>
<dbReference type="GO" id="GO:0005814">
    <property type="term" value="C:centriole"/>
    <property type="evidence" value="ECO:0007669"/>
    <property type="project" value="UniProtKB-SubCell"/>
</dbReference>
<keyword evidence="12" id="KW-0290">Folate-binding</keyword>
<dbReference type="UniPathway" id="UPA00379">
    <property type="reaction ID" value="UER00555"/>
</dbReference>
<evidence type="ECO:0000259" key="22">
    <source>
        <dbReference type="SMART" id="SM01222"/>
    </source>
</evidence>
<feature type="coiled-coil region" evidence="20">
    <location>
        <begin position="345"/>
        <end position="372"/>
    </location>
</feature>